<feature type="compositionally biased region" description="Basic and acidic residues" evidence="1">
    <location>
        <begin position="291"/>
        <end position="316"/>
    </location>
</feature>
<name>A0A9W7GFT2_9STRA</name>
<feature type="compositionally biased region" description="Basic and acidic residues" evidence="1">
    <location>
        <begin position="587"/>
        <end position="600"/>
    </location>
</feature>
<dbReference type="AlphaFoldDB" id="A0A9W7GFT2"/>
<dbReference type="OrthoDB" id="10445777at2759"/>
<feature type="compositionally biased region" description="Low complexity" evidence="1">
    <location>
        <begin position="375"/>
        <end position="395"/>
    </location>
</feature>
<feature type="region of interest" description="Disordered" evidence="1">
    <location>
        <begin position="432"/>
        <end position="479"/>
    </location>
</feature>
<dbReference type="EMBL" id="BRYA01001487">
    <property type="protein sequence ID" value="GMI44602.1"/>
    <property type="molecule type" value="Genomic_DNA"/>
</dbReference>
<evidence type="ECO:0000313" key="3">
    <source>
        <dbReference type="Proteomes" id="UP001165065"/>
    </source>
</evidence>
<keyword evidence="3" id="KW-1185">Reference proteome</keyword>
<evidence type="ECO:0000256" key="1">
    <source>
        <dbReference type="SAM" id="MobiDB-lite"/>
    </source>
</evidence>
<dbReference type="Proteomes" id="UP001165065">
    <property type="component" value="Unassembled WGS sequence"/>
</dbReference>
<feature type="compositionally biased region" description="Basic and acidic residues" evidence="1">
    <location>
        <begin position="155"/>
        <end position="164"/>
    </location>
</feature>
<comment type="caution">
    <text evidence="2">The sequence shown here is derived from an EMBL/GenBank/DDBJ whole genome shotgun (WGS) entry which is preliminary data.</text>
</comment>
<feature type="region of interest" description="Disordered" evidence="1">
    <location>
        <begin position="350"/>
        <end position="411"/>
    </location>
</feature>
<feature type="compositionally biased region" description="Basic residues" evidence="1">
    <location>
        <begin position="186"/>
        <end position="197"/>
    </location>
</feature>
<feature type="region of interest" description="Disordered" evidence="1">
    <location>
        <begin position="587"/>
        <end position="625"/>
    </location>
</feature>
<feature type="compositionally biased region" description="Basic and acidic residues" evidence="1">
    <location>
        <begin position="237"/>
        <end position="263"/>
    </location>
</feature>
<protein>
    <submittedName>
        <fullName evidence="2">Uncharacterized protein</fullName>
    </submittedName>
</protein>
<feature type="compositionally biased region" description="Basic and acidic residues" evidence="1">
    <location>
        <begin position="176"/>
        <end position="185"/>
    </location>
</feature>
<evidence type="ECO:0000313" key="2">
    <source>
        <dbReference type="EMBL" id="GMI44602.1"/>
    </source>
</evidence>
<reference evidence="3" key="1">
    <citation type="journal article" date="2023" name="Commun. Biol.">
        <title>Genome analysis of Parmales, the sister group of diatoms, reveals the evolutionary specialization of diatoms from phago-mixotrophs to photoautotrophs.</title>
        <authorList>
            <person name="Ban H."/>
            <person name="Sato S."/>
            <person name="Yoshikawa S."/>
            <person name="Yamada K."/>
            <person name="Nakamura Y."/>
            <person name="Ichinomiya M."/>
            <person name="Sato N."/>
            <person name="Blanc-Mathieu R."/>
            <person name="Endo H."/>
            <person name="Kuwata A."/>
            <person name="Ogata H."/>
        </authorList>
    </citation>
    <scope>NUCLEOTIDE SEQUENCE [LARGE SCALE GENOMIC DNA]</scope>
</reference>
<organism evidence="2 3">
    <name type="scientific">Triparma columacea</name>
    <dbReference type="NCBI Taxonomy" id="722753"/>
    <lineage>
        <taxon>Eukaryota</taxon>
        <taxon>Sar</taxon>
        <taxon>Stramenopiles</taxon>
        <taxon>Ochrophyta</taxon>
        <taxon>Bolidophyceae</taxon>
        <taxon>Parmales</taxon>
        <taxon>Triparmaceae</taxon>
        <taxon>Triparma</taxon>
    </lineage>
</organism>
<sequence>MPYDVISGRDIPLCSDIRFLSSKLIDDVESSSTANAVEMRRTHSAGTLLELQEAAKRAKDMQLNTLGVKNLLAFVGAEKKVVKKLRKKSLLNVKKKEADVDNILYGGKAAKWESERKVIEIKLPPQQTKMPKRALDRDAAKKRAEEFYKAANGEMKAERGGGKRERGKKFLIGLRGKKDGEGNKEGKKRRNAFKNKLKSPTAMLGKSFSPFGRRGQGGDSPSEEGEPESAGGEGEGNNEKVEGEESKPEVDVQEKNEEERGGGQEEGQIPANSKKSGIAWIKLPKRGKGKKAAEKAEEPRVEVGGEGDGGKGKEEDAVLDAAPDSTASPIPVSPLRARMRLILNEGGAAFPQSASAVKPRARGSALKPRVLLNVDISPSASDNSGSSNESTSRDNSPAKIPFAPSPVALSPVPIQEDSVFSAKMGNDQHIVEIPTPISTPGETGKNKSRMTKFGGLFRSSPSSDVEDGDAKSNKPRRRDRMKQTFAGFGKALPSPKKTIFGGNPFGNIKNKVKRGMTKIGNKMGFTHGEGDGFSYMIEAHKARSKWKQQEAMGKDELIRSFVKSVVVLGAIKVIRAKQREYVPAFSDKKPWNGERRRGESIEVEDDTTPPVSSSDNVGDGKLTLPPLEVDAPDSTASLSNLYRTASFSPVHSIRGEGSEFSFNRSEIEGQENFWSVVGRVFRPNKSKEVEEKEIILEKEVPKVEKVIVEKRIGFTWVERRTWLDEAIKISNDNYGGGDGGVGGPVPNLIKDVKVCRPDLLDDKRKEGLSWSGKRIESARKFDKRIMNADNVLKEIKGKLFK</sequence>
<proteinExistence type="predicted"/>
<feature type="region of interest" description="Disordered" evidence="1">
    <location>
        <begin position="154"/>
        <end position="332"/>
    </location>
</feature>
<accession>A0A9W7GFT2</accession>
<gene>
    <name evidence="2" type="ORF">TrCOL_g6462</name>
</gene>